<protein>
    <recommendedName>
        <fullName evidence="9">Ribokinase</fullName>
        <shortName evidence="9">RK</shortName>
        <ecNumber evidence="9">2.7.1.15</ecNumber>
    </recommendedName>
</protein>
<reference evidence="11 12" key="1">
    <citation type="submission" date="2020-08" db="EMBL/GenBank/DDBJ databases">
        <title>Genome public.</title>
        <authorList>
            <person name="Liu C."/>
            <person name="Sun Q."/>
        </authorList>
    </citation>
    <scope>NUCLEOTIDE SEQUENCE [LARGE SCALE GENOMIC DNA]</scope>
    <source>
        <strain evidence="11 12">BX17</strain>
    </source>
</reference>
<evidence type="ECO:0000256" key="2">
    <source>
        <dbReference type="ARBA" id="ARBA00022723"/>
    </source>
</evidence>
<comment type="caution">
    <text evidence="11">The sequence shown here is derived from an EMBL/GenBank/DDBJ whole genome shotgun (WGS) entry which is preliminary data.</text>
</comment>
<dbReference type="GO" id="GO:0005524">
    <property type="term" value="F:ATP binding"/>
    <property type="evidence" value="ECO:0007669"/>
    <property type="project" value="UniProtKB-UniRule"/>
</dbReference>
<dbReference type="Gene3D" id="3.40.1190.20">
    <property type="match status" value="1"/>
</dbReference>
<accession>A0A8I0DT91</accession>
<feature type="binding site" evidence="9">
    <location>
        <position position="273"/>
    </location>
    <ligand>
        <name>K(+)</name>
        <dbReference type="ChEBI" id="CHEBI:29103"/>
    </ligand>
</feature>
<comment type="cofactor">
    <cofactor evidence="9">
        <name>Mg(2+)</name>
        <dbReference type="ChEBI" id="CHEBI:18420"/>
    </cofactor>
    <text evidence="9">Requires a divalent cation, most likely magnesium in vivo, as an electrophilic catalyst to aid phosphoryl group transfer. It is the chelate of the metal and the nucleotide that is the actual substrate.</text>
</comment>
<dbReference type="SUPFAM" id="SSF53613">
    <property type="entry name" value="Ribokinase-like"/>
    <property type="match status" value="1"/>
</dbReference>
<evidence type="ECO:0000256" key="1">
    <source>
        <dbReference type="ARBA" id="ARBA00022679"/>
    </source>
</evidence>
<gene>
    <name evidence="9" type="primary">rbsK</name>
    <name evidence="11" type="ORF">H8S54_16405</name>
</gene>
<dbReference type="InterPro" id="IPR029056">
    <property type="entry name" value="Ribokinase-like"/>
</dbReference>
<dbReference type="AlphaFoldDB" id="A0A8I0DT91"/>
<feature type="binding site" evidence="9">
    <location>
        <begin position="10"/>
        <end position="12"/>
    </location>
    <ligand>
        <name>substrate</name>
    </ligand>
</feature>
<comment type="similarity">
    <text evidence="9">Belongs to the carbohydrate kinase PfkB family. Ribokinase subfamily.</text>
</comment>
<comment type="pathway">
    <text evidence="9">Carbohydrate metabolism; D-ribose degradation; D-ribose 5-phosphate from beta-D-ribopyranose: step 2/2.</text>
</comment>
<keyword evidence="6 9" id="KW-0460">Magnesium</keyword>
<evidence type="ECO:0000313" key="12">
    <source>
        <dbReference type="Proteomes" id="UP000652847"/>
    </source>
</evidence>
<feature type="domain" description="Carbohydrate kinase PfkB" evidence="10">
    <location>
        <begin position="2"/>
        <end position="285"/>
    </location>
</feature>
<feature type="binding site" evidence="9">
    <location>
        <position position="276"/>
    </location>
    <ligand>
        <name>K(+)</name>
        <dbReference type="ChEBI" id="CHEBI:29103"/>
    </ligand>
</feature>
<keyword evidence="9" id="KW-0963">Cytoplasm</keyword>
<feature type="binding site" evidence="9">
    <location>
        <begin position="242"/>
        <end position="243"/>
    </location>
    <ligand>
        <name>ATP</name>
        <dbReference type="ChEBI" id="CHEBI:30616"/>
    </ligand>
</feature>
<comment type="subcellular location">
    <subcellularLocation>
        <location evidence="9">Cytoplasm</location>
    </subcellularLocation>
</comment>
<keyword evidence="4 9" id="KW-0418">Kinase</keyword>
<dbReference type="InterPro" id="IPR011611">
    <property type="entry name" value="PfkB_dom"/>
</dbReference>
<name>A0A8I0DT91_9FIRM</name>
<dbReference type="CDD" id="cd01174">
    <property type="entry name" value="ribokinase"/>
    <property type="match status" value="1"/>
</dbReference>
<evidence type="ECO:0000256" key="3">
    <source>
        <dbReference type="ARBA" id="ARBA00022741"/>
    </source>
</evidence>
<dbReference type="Pfam" id="PF00294">
    <property type="entry name" value="PfkB"/>
    <property type="match status" value="1"/>
</dbReference>
<dbReference type="GO" id="GO:0019303">
    <property type="term" value="P:D-ribose catabolic process"/>
    <property type="evidence" value="ECO:0007669"/>
    <property type="project" value="UniProtKB-UniRule"/>
</dbReference>
<keyword evidence="5 9" id="KW-0067">ATP-binding</keyword>
<dbReference type="PANTHER" id="PTHR10584:SF166">
    <property type="entry name" value="RIBOKINASE"/>
    <property type="match status" value="1"/>
</dbReference>
<evidence type="ECO:0000256" key="6">
    <source>
        <dbReference type="ARBA" id="ARBA00022842"/>
    </source>
</evidence>
<dbReference type="HAMAP" id="MF_01987">
    <property type="entry name" value="Ribokinase"/>
    <property type="match status" value="1"/>
</dbReference>
<dbReference type="Proteomes" id="UP000652847">
    <property type="component" value="Unassembled WGS sequence"/>
</dbReference>
<sequence length="296" mass="32422">MKVLNYGSLNVDYVYSVDHIIVGGETQHSSKLEVFSGGKGLNQSIALAKAGVPVYHAGIVGTDGDILLDACKEAGVNTKYIRRLPVKGGHTMIQVDKNAQNCIILYGGTNQMQTKEFVDEVLADFGEGDYLILQNEINMLDYIIDQAYEKKMKIVMNPSPFDEKLNSCDLGKVYLFLLNEIEGEQITGYKDKDRILDAMAEKFPDACFVLTLGSDGAIYYDGKEKVFQDIFKVKAVDTTAAGDTFTGYFIAATIEGRSIQEALRMAAKASSIAVSRPGATPSIPEAEEVKKELEIL</sequence>
<dbReference type="EC" id="2.7.1.15" evidence="9"/>
<feature type="binding site" evidence="9">
    <location>
        <position position="179"/>
    </location>
    <ligand>
        <name>ATP</name>
        <dbReference type="ChEBI" id="CHEBI:30616"/>
    </ligand>
</feature>
<feature type="binding site" evidence="9">
    <location>
        <position position="243"/>
    </location>
    <ligand>
        <name>substrate</name>
    </ligand>
</feature>
<dbReference type="GO" id="GO:0046872">
    <property type="term" value="F:metal ion binding"/>
    <property type="evidence" value="ECO:0007669"/>
    <property type="project" value="UniProtKB-KW"/>
</dbReference>
<comment type="function">
    <text evidence="9">Catalyzes the phosphorylation of ribose at O-5 in a reaction requiring ATP and magnesium. The resulting D-ribose-5-phosphate can then be used either for sythesis of nucleotides, histidine, and tryptophan, or as a component of the pentose phosphate pathway.</text>
</comment>
<dbReference type="UniPathway" id="UPA00916">
    <property type="reaction ID" value="UER00889"/>
</dbReference>
<proteinExistence type="inferred from homology"/>
<comment type="caution">
    <text evidence="9">Lacks conserved residue(s) required for the propagation of feature annotation.</text>
</comment>
<dbReference type="GO" id="GO:0005737">
    <property type="term" value="C:cytoplasm"/>
    <property type="evidence" value="ECO:0007669"/>
    <property type="project" value="UniProtKB-SubCell"/>
</dbReference>
<feature type="binding site" evidence="9">
    <location>
        <position position="239"/>
    </location>
    <ligand>
        <name>K(+)</name>
        <dbReference type="ChEBI" id="CHEBI:29103"/>
    </ligand>
</feature>
<dbReference type="PRINTS" id="PR00990">
    <property type="entry name" value="RIBOKINASE"/>
</dbReference>
<evidence type="ECO:0000256" key="9">
    <source>
        <dbReference type="HAMAP-Rule" id="MF_01987"/>
    </source>
</evidence>
<dbReference type="GO" id="GO:0004747">
    <property type="term" value="F:ribokinase activity"/>
    <property type="evidence" value="ECO:0007669"/>
    <property type="project" value="UniProtKB-UniRule"/>
</dbReference>
<comment type="subunit">
    <text evidence="9">Homodimer.</text>
</comment>
<keyword evidence="7 9" id="KW-0630">Potassium</keyword>
<evidence type="ECO:0000256" key="5">
    <source>
        <dbReference type="ARBA" id="ARBA00022840"/>
    </source>
</evidence>
<dbReference type="RefSeq" id="WP_117852827.1">
    <property type="nucleotide sequence ID" value="NZ_JACOOT010000038.1"/>
</dbReference>
<comment type="activity regulation">
    <text evidence="9">Activated by a monovalent cation that binds near, but not in, the active site. The most likely occupant of the site in vivo is potassium. Ion binding induces a conformational change that may alter substrate affinity.</text>
</comment>
<feature type="binding site" evidence="9">
    <location>
        <begin position="211"/>
        <end position="216"/>
    </location>
    <ligand>
        <name>ATP</name>
        <dbReference type="ChEBI" id="CHEBI:30616"/>
    </ligand>
</feature>
<feature type="binding site" evidence="9">
    <location>
        <position position="278"/>
    </location>
    <ligand>
        <name>K(+)</name>
        <dbReference type="ChEBI" id="CHEBI:29103"/>
    </ligand>
</feature>
<feature type="binding site" evidence="9">
    <location>
        <position position="237"/>
    </location>
    <ligand>
        <name>K(+)</name>
        <dbReference type="ChEBI" id="CHEBI:29103"/>
    </ligand>
</feature>
<feature type="active site" description="Proton acceptor" evidence="9">
    <location>
        <position position="243"/>
    </location>
</feature>
<feature type="binding site" evidence="9">
    <location>
        <begin position="38"/>
        <end position="42"/>
    </location>
    <ligand>
        <name>substrate</name>
    </ligand>
</feature>
<feature type="binding site" evidence="9">
    <location>
        <position position="282"/>
    </location>
    <ligand>
        <name>K(+)</name>
        <dbReference type="ChEBI" id="CHEBI:29103"/>
    </ligand>
</feature>
<evidence type="ECO:0000256" key="8">
    <source>
        <dbReference type="ARBA" id="ARBA00023277"/>
    </source>
</evidence>
<keyword evidence="8 9" id="KW-0119">Carbohydrate metabolism</keyword>
<feature type="binding site" evidence="9">
    <location>
        <position position="136"/>
    </location>
    <ligand>
        <name>substrate</name>
    </ligand>
</feature>
<keyword evidence="12" id="KW-1185">Reference proteome</keyword>
<organism evidence="11 12">
    <name type="scientific">Blautia segnis</name>
    <dbReference type="NCBI Taxonomy" id="2763030"/>
    <lineage>
        <taxon>Bacteria</taxon>
        <taxon>Bacillati</taxon>
        <taxon>Bacillota</taxon>
        <taxon>Clostridia</taxon>
        <taxon>Lachnospirales</taxon>
        <taxon>Lachnospiraceae</taxon>
        <taxon>Blautia</taxon>
    </lineage>
</organism>
<dbReference type="InterPro" id="IPR002139">
    <property type="entry name" value="Ribo/fructo_kinase"/>
</dbReference>
<dbReference type="EMBL" id="JACOOT010000038">
    <property type="protein sequence ID" value="MBC5652643.1"/>
    <property type="molecule type" value="Genomic_DNA"/>
</dbReference>
<dbReference type="PANTHER" id="PTHR10584">
    <property type="entry name" value="SUGAR KINASE"/>
    <property type="match status" value="1"/>
</dbReference>
<evidence type="ECO:0000256" key="4">
    <source>
        <dbReference type="ARBA" id="ARBA00022777"/>
    </source>
</evidence>
<evidence type="ECO:0000313" key="11">
    <source>
        <dbReference type="EMBL" id="MBC5652643.1"/>
    </source>
</evidence>
<evidence type="ECO:0000259" key="10">
    <source>
        <dbReference type="Pfam" id="PF00294"/>
    </source>
</evidence>
<keyword evidence="3 9" id="KW-0547">Nucleotide-binding</keyword>
<keyword evidence="1 9" id="KW-0808">Transferase</keyword>
<comment type="catalytic activity">
    <reaction evidence="9">
        <text>D-ribose + ATP = D-ribose 5-phosphate + ADP + H(+)</text>
        <dbReference type="Rhea" id="RHEA:13697"/>
        <dbReference type="ChEBI" id="CHEBI:15378"/>
        <dbReference type="ChEBI" id="CHEBI:30616"/>
        <dbReference type="ChEBI" id="CHEBI:47013"/>
        <dbReference type="ChEBI" id="CHEBI:78346"/>
        <dbReference type="ChEBI" id="CHEBI:456216"/>
        <dbReference type="EC" id="2.7.1.15"/>
    </reaction>
</comment>
<evidence type="ECO:0000256" key="7">
    <source>
        <dbReference type="ARBA" id="ARBA00022958"/>
    </source>
</evidence>
<dbReference type="InterPro" id="IPR011877">
    <property type="entry name" value="Ribokinase"/>
</dbReference>
<keyword evidence="2 9" id="KW-0479">Metal-binding</keyword>